<evidence type="ECO:0000259" key="1">
    <source>
        <dbReference type="Pfam" id="PF00188"/>
    </source>
</evidence>
<gene>
    <name evidence="3" type="ORF">BHU61_03900</name>
</gene>
<evidence type="ECO:0000259" key="2">
    <source>
        <dbReference type="Pfam" id="PF14504"/>
    </source>
</evidence>
<comment type="caution">
    <text evidence="3">The sequence shown here is derived from an EMBL/GenBank/DDBJ whole genome shotgun (WGS) entry which is preliminary data.</text>
</comment>
<evidence type="ECO:0008006" key="5">
    <source>
        <dbReference type="Google" id="ProtNLM"/>
    </source>
</evidence>
<evidence type="ECO:0000313" key="3">
    <source>
        <dbReference type="EMBL" id="RAK46610.1"/>
    </source>
</evidence>
<name>A0A327ZW21_9STAP</name>
<dbReference type="Pfam" id="PF14504">
    <property type="entry name" value="CAP_assoc_N"/>
    <property type="match status" value="1"/>
</dbReference>
<organism evidence="3 4">
    <name type="scientific">Macrococcus epidermidis</name>
    <dbReference type="NCBI Taxonomy" id="1902580"/>
    <lineage>
        <taxon>Bacteria</taxon>
        <taxon>Bacillati</taxon>
        <taxon>Bacillota</taxon>
        <taxon>Bacilli</taxon>
        <taxon>Bacillales</taxon>
        <taxon>Staphylococcaceae</taxon>
        <taxon>Macrococcus</taxon>
    </lineage>
</organism>
<dbReference type="InterPro" id="IPR014044">
    <property type="entry name" value="CAP_dom"/>
</dbReference>
<feature type="domain" description="CAP-associated" evidence="2">
    <location>
        <begin position="63"/>
        <end position="198"/>
    </location>
</feature>
<accession>A0A327ZW21</accession>
<dbReference type="RefSeq" id="WP_111714787.1">
    <property type="nucleotide sequence ID" value="NZ_PZJH01000001.1"/>
</dbReference>
<proteinExistence type="predicted"/>
<dbReference type="EMBL" id="PZJH01000001">
    <property type="protein sequence ID" value="RAK46610.1"/>
    <property type="molecule type" value="Genomic_DNA"/>
</dbReference>
<dbReference type="Gene3D" id="3.40.33.10">
    <property type="entry name" value="CAP"/>
    <property type="match status" value="1"/>
</dbReference>
<dbReference type="Proteomes" id="UP000249808">
    <property type="component" value="Unassembled WGS sequence"/>
</dbReference>
<keyword evidence="4" id="KW-1185">Reference proteome</keyword>
<dbReference type="CDD" id="cd05379">
    <property type="entry name" value="CAP_bacterial"/>
    <property type="match status" value="1"/>
</dbReference>
<dbReference type="Pfam" id="PF00188">
    <property type="entry name" value="CAP"/>
    <property type="match status" value="1"/>
</dbReference>
<dbReference type="AlphaFoldDB" id="A0A327ZW21"/>
<dbReference type="PANTHER" id="PTHR31157">
    <property type="entry name" value="SCP DOMAIN-CONTAINING PROTEIN"/>
    <property type="match status" value="1"/>
</dbReference>
<dbReference type="PANTHER" id="PTHR31157:SF1">
    <property type="entry name" value="SCP DOMAIN-CONTAINING PROTEIN"/>
    <property type="match status" value="1"/>
</dbReference>
<evidence type="ECO:0000313" key="4">
    <source>
        <dbReference type="Proteomes" id="UP000249808"/>
    </source>
</evidence>
<sequence length="359" mass="41734">MKQILSLCLVIIFILIFPISFLQLSDNIILNIKSELREMIKENHLLTEKPEKAKNINVGKIKMGMTQSQVNHILGKPHEQLLNEYQQYWTVYHRDYDDFMLVMYLNGKVSGVYSNQNMIVTDNGIKYGLTRENVEKKLGQPLEVFQGKDYQLALDNKESAIYQYGQYFVTIYYDKYRNNTVSGIKIINKSIDQLKQNYYAYPNDNLEKDYARLHFELTNATRKMFGKQILNVHPEIAKVASAHAKDMAEHHYFSHTNKQNETPFDRIKKANLNYSVAGENIAYGQVSPIEAHHGLMNSLGHRKNILKQNYLSLGVGIAFNDNNQPYYAENYITQYKKKNLFSKGVSNERKNICFIIDNN</sequence>
<dbReference type="InterPro" id="IPR035940">
    <property type="entry name" value="CAP_sf"/>
</dbReference>
<protein>
    <recommendedName>
        <fullName evidence="5">Secretion protein</fullName>
    </recommendedName>
</protein>
<feature type="domain" description="SCP" evidence="1">
    <location>
        <begin position="216"/>
        <end position="325"/>
    </location>
</feature>
<dbReference type="SUPFAM" id="SSF55797">
    <property type="entry name" value="PR-1-like"/>
    <property type="match status" value="1"/>
</dbReference>
<dbReference type="InterPro" id="IPR029410">
    <property type="entry name" value="CAP_assoc"/>
</dbReference>
<reference evidence="3 4" key="1">
    <citation type="journal article" date="2018" name="Front. Microbiol.">
        <title>Description and Comparative Genomics of Macrococcus caseolyticus subsp. hominis subsp. nov., Macrococcus goetzii sp. nov., Macrococcus epidermidis sp. nov., and Macrococcus bohemicus sp. nov., Novel Macrococci From Human Clinical Material With Virulence Potential and Suspected Uptake of Foreign DNA by Natural Transformation.</title>
        <authorList>
            <person name="Maslanova I."/>
            <person name="Wertheimer Z."/>
            <person name="Sedlacek I."/>
            <person name="Svec P."/>
            <person name="Indrakova A."/>
            <person name="Kovarovic V."/>
            <person name="Schumann P."/>
            <person name="Sproer C."/>
            <person name="Kralova S."/>
            <person name="Sedo O."/>
            <person name="Kristofova L."/>
            <person name="Vrbovska V."/>
            <person name="Fuzik T."/>
            <person name="Petras P."/>
            <person name="Zdrahal Z."/>
            <person name="Ruzickova V."/>
            <person name="Doskar J."/>
            <person name="Pantucek R."/>
        </authorList>
    </citation>
    <scope>NUCLEOTIDE SEQUENCE [LARGE SCALE GENOMIC DNA]</scope>
    <source>
        <strain evidence="3 4">01/688</strain>
    </source>
</reference>